<dbReference type="GO" id="GO:0005524">
    <property type="term" value="F:ATP binding"/>
    <property type="evidence" value="ECO:0007669"/>
    <property type="project" value="UniProtKB-KW"/>
</dbReference>
<protein>
    <submittedName>
        <fullName evidence="9">Mitogen-activated protein kinase kinase kinase 7</fullName>
    </submittedName>
</protein>
<dbReference type="Pfam" id="PF07714">
    <property type="entry name" value="PK_Tyr_Ser-Thr"/>
    <property type="match status" value="1"/>
</dbReference>
<dbReference type="InterPro" id="IPR011009">
    <property type="entry name" value="Kinase-like_dom_sf"/>
</dbReference>
<dbReference type="SUPFAM" id="SSF56112">
    <property type="entry name" value="Protein kinase-like (PK-like)"/>
    <property type="match status" value="1"/>
</dbReference>
<dbReference type="Proteomes" id="UP001054945">
    <property type="component" value="Unassembled WGS sequence"/>
</dbReference>
<evidence type="ECO:0000313" key="10">
    <source>
        <dbReference type="Proteomes" id="UP001054945"/>
    </source>
</evidence>
<evidence type="ECO:0000256" key="7">
    <source>
        <dbReference type="SAM" id="MobiDB-lite"/>
    </source>
</evidence>
<dbReference type="GO" id="GO:0007254">
    <property type="term" value="P:JNK cascade"/>
    <property type="evidence" value="ECO:0007669"/>
    <property type="project" value="TreeGrafter"/>
</dbReference>
<accession>A0AAV4XLE2</accession>
<evidence type="ECO:0000256" key="4">
    <source>
        <dbReference type="ARBA" id="ARBA00022741"/>
    </source>
</evidence>
<evidence type="ECO:0000256" key="3">
    <source>
        <dbReference type="ARBA" id="ARBA00022679"/>
    </source>
</evidence>
<dbReference type="Gene3D" id="1.10.510.10">
    <property type="entry name" value="Transferase(Phosphotransferase) domain 1"/>
    <property type="match status" value="1"/>
</dbReference>
<sequence>MACIPFAKEIDFEEIKLEKVCLVMEYAEGGSLYNVLHCLNIEYTLDAAISWLLQTADGVAYLHNMKPFCFDSSRSEAPKEKTTFDFWMSKTIGKSNDKMLVTKDYERPSMTTVHTELSKLQQFMKGIGESPHLHLSMNNNIYPLYILIYRSLIGVIDIPGRKGYLSDHISSSSLSGYSADDEMLRIERAVKYSKDIRKRRSVDSCYSEMMLPSDLGRQRSGSFDSRHLKRPNNHKENSKNTSNVPDVPVILLDTVKTNITAESFNSISNSGNYFFLLEHRLQPLPPIQASSESLRIYEEHLNLVRELFRYRNETALLKEMKVELESQLQHRDSSSARMNKILQLKKENESLLQLRENVKVQREIIRKKAN</sequence>
<dbReference type="GO" id="GO:0043123">
    <property type="term" value="P:positive regulation of canonical NF-kappaB signal transduction"/>
    <property type="evidence" value="ECO:0007669"/>
    <property type="project" value="TreeGrafter"/>
</dbReference>
<keyword evidence="3" id="KW-0808">Transferase</keyword>
<dbReference type="InterPro" id="IPR001245">
    <property type="entry name" value="Ser-Thr/Tyr_kinase_cat_dom"/>
</dbReference>
<name>A0AAV4XLE2_CAEEX</name>
<evidence type="ECO:0000259" key="8">
    <source>
        <dbReference type="Pfam" id="PF07714"/>
    </source>
</evidence>
<dbReference type="PANTHER" id="PTHR46716">
    <property type="entry name" value="MITOGEN-ACTIVATED PROTEIN KINASE KINASE KINASE 7"/>
    <property type="match status" value="1"/>
</dbReference>
<dbReference type="EMBL" id="BPLR01017820">
    <property type="protein sequence ID" value="GIY94756.1"/>
    <property type="molecule type" value="Genomic_DNA"/>
</dbReference>
<keyword evidence="10" id="KW-1185">Reference proteome</keyword>
<comment type="caution">
    <text evidence="9">The sequence shown here is derived from an EMBL/GenBank/DDBJ whole genome shotgun (WGS) entry which is preliminary data.</text>
</comment>
<keyword evidence="5 9" id="KW-0418">Kinase</keyword>
<evidence type="ECO:0000256" key="2">
    <source>
        <dbReference type="ARBA" id="ARBA00022527"/>
    </source>
</evidence>
<evidence type="ECO:0000313" key="9">
    <source>
        <dbReference type="EMBL" id="GIY94756.1"/>
    </source>
</evidence>
<reference evidence="9 10" key="1">
    <citation type="submission" date="2021-06" db="EMBL/GenBank/DDBJ databases">
        <title>Caerostris extrusa draft genome.</title>
        <authorList>
            <person name="Kono N."/>
            <person name="Arakawa K."/>
        </authorList>
    </citation>
    <scope>NUCLEOTIDE SEQUENCE [LARGE SCALE GENOMIC DNA]</scope>
</reference>
<comment type="similarity">
    <text evidence="1">Belongs to the protein kinase superfamily. STE Ser/Thr protein kinase family. MAP kinase kinase kinase subfamily.</text>
</comment>
<evidence type="ECO:0000256" key="5">
    <source>
        <dbReference type="ARBA" id="ARBA00022777"/>
    </source>
</evidence>
<keyword evidence="4" id="KW-0547">Nucleotide-binding</keyword>
<dbReference type="AlphaFoldDB" id="A0AAV4XLE2"/>
<organism evidence="9 10">
    <name type="scientific">Caerostris extrusa</name>
    <name type="common">Bark spider</name>
    <name type="synonym">Caerostris bankana</name>
    <dbReference type="NCBI Taxonomy" id="172846"/>
    <lineage>
        <taxon>Eukaryota</taxon>
        <taxon>Metazoa</taxon>
        <taxon>Ecdysozoa</taxon>
        <taxon>Arthropoda</taxon>
        <taxon>Chelicerata</taxon>
        <taxon>Arachnida</taxon>
        <taxon>Araneae</taxon>
        <taxon>Araneomorphae</taxon>
        <taxon>Entelegynae</taxon>
        <taxon>Araneoidea</taxon>
        <taxon>Araneidae</taxon>
        <taxon>Caerostris</taxon>
    </lineage>
</organism>
<evidence type="ECO:0000256" key="1">
    <source>
        <dbReference type="ARBA" id="ARBA00006529"/>
    </source>
</evidence>
<dbReference type="PANTHER" id="PTHR46716:SF1">
    <property type="entry name" value="MITOGEN-ACTIVATED PROTEIN KINASE KINASE KINASE 7"/>
    <property type="match status" value="1"/>
</dbReference>
<keyword evidence="6" id="KW-0067">ATP-binding</keyword>
<evidence type="ECO:0000256" key="6">
    <source>
        <dbReference type="ARBA" id="ARBA00022840"/>
    </source>
</evidence>
<feature type="domain" description="Serine-threonine/tyrosine-protein kinase catalytic" evidence="8">
    <location>
        <begin position="18"/>
        <end position="66"/>
    </location>
</feature>
<keyword evidence="2" id="KW-0723">Serine/threonine-protein kinase</keyword>
<gene>
    <name evidence="9" type="primary">MAP3K7_0</name>
    <name evidence="9" type="ORF">CEXT_225161</name>
</gene>
<feature type="region of interest" description="Disordered" evidence="7">
    <location>
        <begin position="216"/>
        <end position="243"/>
    </location>
</feature>
<dbReference type="GO" id="GO:0004709">
    <property type="term" value="F:MAP kinase kinase kinase activity"/>
    <property type="evidence" value="ECO:0007669"/>
    <property type="project" value="TreeGrafter"/>
</dbReference>
<dbReference type="GO" id="GO:0006955">
    <property type="term" value="P:immune response"/>
    <property type="evidence" value="ECO:0007669"/>
    <property type="project" value="TreeGrafter"/>
</dbReference>
<proteinExistence type="inferred from homology"/>